<dbReference type="Proteomes" id="UP000179797">
    <property type="component" value="Unassembled WGS sequence"/>
</dbReference>
<dbReference type="AlphaFoldDB" id="A0A1S1YYS5"/>
<gene>
    <name evidence="2" type="ORF">NH26_06835</name>
</gene>
<evidence type="ECO:0000313" key="3">
    <source>
        <dbReference type="Proteomes" id="UP000179797"/>
    </source>
</evidence>
<sequence>MPFGFFKKKNKEDEEPSYDPTNITIRDLRLGYIFDFEMKTFEVTGEYEYDWGDNDRSYEYKIESATDTFFLQVDDEDELTGTVNQSILWGKLPENVEEDILKKGKPPKSISFNGKEFFRDEKSVGYWRDVHSMSSDESTEYMCWDYYDESEKFVLCIEQHGDEAFNASLGIVEPARKFTNILPNSKG</sequence>
<dbReference type="STRING" id="915059.NH26_06835"/>
<keyword evidence="3" id="KW-1185">Reference proteome</keyword>
<comment type="caution">
    <text evidence="2">The sequence shown here is derived from an EMBL/GenBank/DDBJ whole genome shotgun (WGS) entry which is preliminary data.</text>
</comment>
<dbReference type="RefSeq" id="WP_044218667.1">
    <property type="nucleotide sequence ID" value="NZ_JRYR02000001.1"/>
</dbReference>
<feature type="domain" description="DUF4178" evidence="1">
    <location>
        <begin position="29"/>
        <end position="170"/>
    </location>
</feature>
<dbReference type="Pfam" id="PF13785">
    <property type="entry name" value="DUF4178"/>
    <property type="match status" value="1"/>
</dbReference>
<organism evidence="2 3">
    <name type="scientific">Flammeovirga pacifica</name>
    <dbReference type="NCBI Taxonomy" id="915059"/>
    <lineage>
        <taxon>Bacteria</taxon>
        <taxon>Pseudomonadati</taxon>
        <taxon>Bacteroidota</taxon>
        <taxon>Cytophagia</taxon>
        <taxon>Cytophagales</taxon>
        <taxon>Flammeovirgaceae</taxon>
        <taxon>Flammeovirga</taxon>
    </lineage>
</organism>
<dbReference type="EMBL" id="JRYR02000001">
    <property type="protein sequence ID" value="OHX66083.1"/>
    <property type="molecule type" value="Genomic_DNA"/>
</dbReference>
<evidence type="ECO:0000313" key="2">
    <source>
        <dbReference type="EMBL" id="OHX66083.1"/>
    </source>
</evidence>
<dbReference type="OrthoDB" id="5502786at2"/>
<reference evidence="2 3" key="1">
    <citation type="journal article" date="2012" name="Int. J. Syst. Evol. Microbiol.">
        <title>Flammeovirga pacifica sp. nov., isolated from deep-sea sediment.</title>
        <authorList>
            <person name="Xu H."/>
            <person name="Fu Y."/>
            <person name="Yang N."/>
            <person name="Ding Z."/>
            <person name="Lai Q."/>
            <person name="Zeng R."/>
        </authorList>
    </citation>
    <scope>NUCLEOTIDE SEQUENCE [LARGE SCALE GENOMIC DNA]</scope>
    <source>
        <strain evidence="3">DSM 24597 / LMG 26175 / WPAGA1</strain>
    </source>
</reference>
<dbReference type="InterPro" id="IPR025235">
    <property type="entry name" value="DUF4178"/>
</dbReference>
<evidence type="ECO:0000259" key="1">
    <source>
        <dbReference type="Pfam" id="PF13785"/>
    </source>
</evidence>
<protein>
    <recommendedName>
        <fullName evidence="1">DUF4178 domain-containing protein</fullName>
    </recommendedName>
</protein>
<name>A0A1S1YYS5_FLAPC</name>
<proteinExistence type="predicted"/>
<accession>A0A1S1YYS5</accession>